<name>A0A388KA51_CHABU</name>
<feature type="compositionally biased region" description="Basic and acidic residues" evidence="1">
    <location>
        <begin position="105"/>
        <end position="115"/>
    </location>
</feature>
<proteinExistence type="predicted"/>
<protein>
    <submittedName>
        <fullName evidence="2">Uncharacterized protein</fullName>
    </submittedName>
</protein>
<organism evidence="2 3">
    <name type="scientific">Chara braunii</name>
    <name type="common">Braun's stonewort</name>
    <dbReference type="NCBI Taxonomy" id="69332"/>
    <lineage>
        <taxon>Eukaryota</taxon>
        <taxon>Viridiplantae</taxon>
        <taxon>Streptophyta</taxon>
        <taxon>Charophyceae</taxon>
        <taxon>Charales</taxon>
        <taxon>Characeae</taxon>
        <taxon>Chara</taxon>
    </lineage>
</organism>
<evidence type="ECO:0000313" key="2">
    <source>
        <dbReference type="EMBL" id="GBG66899.1"/>
    </source>
</evidence>
<accession>A0A388KA51</accession>
<feature type="compositionally biased region" description="Basic and acidic residues" evidence="1">
    <location>
        <begin position="166"/>
        <end position="175"/>
    </location>
</feature>
<evidence type="ECO:0000256" key="1">
    <source>
        <dbReference type="SAM" id="MobiDB-lite"/>
    </source>
</evidence>
<evidence type="ECO:0000313" key="3">
    <source>
        <dbReference type="Proteomes" id="UP000265515"/>
    </source>
</evidence>
<dbReference type="EMBL" id="BFEA01000080">
    <property type="protein sequence ID" value="GBG66899.1"/>
    <property type="molecule type" value="Genomic_DNA"/>
</dbReference>
<dbReference type="Gramene" id="GBG66899">
    <property type="protein sequence ID" value="GBG66899"/>
    <property type="gene ID" value="CBR_g72654"/>
</dbReference>
<reference evidence="2 3" key="1">
    <citation type="journal article" date="2018" name="Cell">
        <title>The Chara Genome: Secondary Complexity and Implications for Plant Terrestrialization.</title>
        <authorList>
            <person name="Nishiyama T."/>
            <person name="Sakayama H."/>
            <person name="Vries J.D."/>
            <person name="Buschmann H."/>
            <person name="Saint-Marcoux D."/>
            <person name="Ullrich K.K."/>
            <person name="Haas F.B."/>
            <person name="Vanderstraeten L."/>
            <person name="Becker D."/>
            <person name="Lang D."/>
            <person name="Vosolsobe S."/>
            <person name="Rombauts S."/>
            <person name="Wilhelmsson P.K.I."/>
            <person name="Janitza P."/>
            <person name="Kern R."/>
            <person name="Heyl A."/>
            <person name="Rumpler F."/>
            <person name="Villalobos L.I.A.C."/>
            <person name="Clay J.M."/>
            <person name="Skokan R."/>
            <person name="Toyoda A."/>
            <person name="Suzuki Y."/>
            <person name="Kagoshima H."/>
            <person name="Schijlen E."/>
            <person name="Tajeshwar N."/>
            <person name="Catarino B."/>
            <person name="Hetherington A.J."/>
            <person name="Saltykova A."/>
            <person name="Bonnot C."/>
            <person name="Breuninger H."/>
            <person name="Symeonidi A."/>
            <person name="Radhakrishnan G.V."/>
            <person name="Van Nieuwerburgh F."/>
            <person name="Deforce D."/>
            <person name="Chang C."/>
            <person name="Karol K.G."/>
            <person name="Hedrich R."/>
            <person name="Ulvskov P."/>
            <person name="Glockner G."/>
            <person name="Delwiche C.F."/>
            <person name="Petrasek J."/>
            <person name="Van de Peer Y."/>
            <person name="Friml J."/>
            <person name="Beilby M."/>
            <person name="Dolan L."/>
            <person name="Kohara Y."/>
            <person name="Sugano S."/>
            <person name="Fujiyama A."/>
            <person name="Delaux P.-M."/>
            <person name="Quint M."/>
            <person name="TheiBen G."/>
            <person name="Hagemann M."/>
            <person name="Harholt J."/>
            <person name="Dunand C."/>
            <person name="Zachgo S."/>
            <person name="Langdale J."/>
            <person name="Maumus F."/>
            <person name="Straeten D.V.D."/>
            <person name="Gould S.B."/>
            <person name="Rensing S.A."/>
        </authorList>
    </citation>
    <scope>NUCLEOTIDE SEQUENCE [LARGE SCALE GENOMIC DNA]</scope>
    <source>
        <strain evidence="2 3">S276</strain>
    </source>
</reference>
<sequence length="1041" mass="118336">MKNMYGSKGNVVAGAKGAVLDMCLFEGFGAGAANTPFYNNLWRLGGFVLGREFFDLLEDKGIALDVPCEVGPDLELSMPLQPCGGFESSEAAGEGGDLGSGEATHVQREDARGQFDDSEDEATLRPPFSPSRERDRSVLSIPGVRQLTAVDRGEEGVLCGSDLEPAEGHGAKGEAPESGPSSPWPAIDVDAGYFLEYKDGVRTRREFEISPSQIVDIREWEDLYNQRSLDPVLVETIREAMQSAFENKEQTYELPVFKLAPLGLQKPTPGTKAQRLKPEEWKDELAGEYYYYAVCGQHNAAAARSLLGSEVAKTYNFKRWPARMVYFSDDDFEWYFLVSSQDNKKDQKAPPRQLKLSMKDIRWQWKYDSCPRAVMGNPSGKQDQVRAWRKFCTTALHKAPQNSLWLLAGQKEEEAIKKQNAALRSYLPLAMAEENVWKLAVEFFEKWETGRLLSHDGAKWTVKKKKVKSVKPGVAYIHNDKLGRTEVVYNVPVDPPNKKGKKEKEEGDWFVQVPDPDVHCWKAMESLTDNEKCHVLKKVLACEVVWVQAGSPSLAKLGKLSVQDMVQLVKCDRVLVRLWNYYQFKHEKRPDTNWIQRYPFLKSRSAVFKKFEGQGLDDELWDNSRKHVSDSALFKDCPPYMGCDQDNSIEVTEKLAGHKKLSVDWRNKVLSVLNGSRLKSREVAFAEGVVHIKWKDTGDVTSIAPFANDPLEADIRGAELKEAVAATKSHTFVLDLCEPVDLKLWKPQAWETLNSYLQTWCPSHWTLVVFVPRQHNLSFLASMHHLSFVKLLEGKWVRRVQQKKSFPVENNLYTEEDRMYILFKGDDLRVNTSVVYEGNLPTGGAAAMRLPQRVTQTDASEIPFMPCDWSLKGGGVVFLGKPHEQSIWELLKAGRHVVAMEGNSDLLQFTMQVVKSEVNSSGHNCEFMVVRPTRDKVWSKKTDMWFKLSERKRNKIYDFLFLQTRPRRDTDAEYIRRKDHMLALLDNYHFASRMNVKTFIERLQSLYFVGSEEQLKLASYASLISTDDEEAIGVEFVAKTS</sequence>
<dbReference type="AlphaFoldDB" id="A0A388KA51"/>
<comment type="caution">
    <text evidence="2">The sequence shown here is derived from an EMBL/GenBank/DDBJ whole genome shotgun (WGS) entry which is preliminary data.</text>
</comment>
<feature type="region of interest" description="Disordered" evidence="1">
    <location>
        <begin position="81"/>
        <end position="137"/>
    </location>
</feature>
<dbReference type="Proteomes" id="UP000265515">
    <property type="component" value="Unassembled WGS sequence"/>
</dbReference>
<feature type="region of interest" description="Disordered" evidence="1">
    <location>
        <begin position="158"/>
        <end position="183"/>
    </location>
</feature>
<keyword evidence="3" id="KW-1185">Reference proteome</keyword>
<gene>
    <name evidence="2" type="ORF">CBR_g72654</name>
</gene>